<sequence>MLLPSSNSLLAGSHHNSSLLITTVLHRLKNRCERNSHELTHHSPDKPCTVTYQADLISLAFEPCNVNCTNKDEGFHVFCTVPRSRVL</sequence>
<accession>A0ACC4BXL0</accession>
<name>A0ACC4BXL0_POPAL</name>
<keyword evidence="2" id="KW-1185">Reference proteome</keyword>
<protein>
    <submittedName>
        <fullName evidence="1">Uncharacterized protein</fullName>
    </submittedName>
</protein>
<dbReference type="EMBL" id="RCHU02000007">
    <property type="protein sequence ID" value="KAL3583408.1"/>
    <property type="molecule type" value="Genomic_DNA"/>
</dbReference>
<comment type="caution">
    <text evidence="1">The sequence shown here is derived from an EMBL/GenBank/DDBJ whole genome shotgun (WGS) entry which is preliminary data.</text>
</comment>
<proteinExistence type="predicted"/>
<organism evidence="1 2">
    <name type="scientific">Populus alba</name>
    <name type="common">White poplar</name>
    <dbReference type="NCBI Taxonomy" id="43335"/>
    <lineage>
        <taxon>Eukaryota</taxon>
        <taxon>Viridiplantae</taxon>
        <taxon>Streptophyta</taxon>
        <taxon>Embryophyta</taxon>
        <taxon>Tracheophyta</taxon>
        <taxon>Spermatophyta</taxon>
        <taxon>Magnoliopsida</taxon>
        <taxon>eudicotyledons</taxon>
        <taxon>Gunneridae</taxon>
        <taxon>Pentapetalae</taxon>
        <taxon>rosids</taxon>
        <taxon>fabids</taxon>
        <taxon>Malpighiales</taxon>
        <taxon>Salicaceae</taxon>
        <taxon>Saliceae</taxon>
        <taxon>Populus</taxon>
    </lineage>
</organism>
<gene>
    <name evidence="1" type="ORF">D5086_014469</name>
</gene>
<evidence type="ECO:0000313" key="2">
    <source>
        <dbReference type="Proteomes" id="UP000309997"/>
    </source>
</evidence>
<dbReference type="Proteomes" id="UP000309997">
    <property type="component" value="Unassembled WGS sequence"/>
</dbReference>
<reference evidence="1 2" key="1">
    <citation type="journal article" date="2024" name="Plant Biotechnol. J.">
        <title>Genome and CRISPR/Cas9 system of a widespread forest tree (Populus alba) in the world.</title>
        <authorList>
            <person name="Liu Y.J."/>
            <person name="Jiang P.F."/>
            <person name="Han X.M."/>
            <person name="Li X.Y."/>
            <person name="Wang H.M."/>
            <person name="Wang Y.J."/>
            <person name="Wang X.X."/>
            <person name="Zeng Q.Y."/>
        </authorList>
    </citation>
    <scope>NUCLEOTIDE SEQUENCE [LARGE SCALE GENOMIC DNA]</scope>
    <source>
        <strain evidence="2">cv. PAL-ZL1</strain>
    </source>
</reference>
<evidence type="ECO:0000313" key="1">
    <source>
        <dbReference type="EMBL" id="KAL3583408.1"/>
    </source>
</evidence>